<dbReference type="PROSITE" id="PS51318">
    <property type="entry name" value="TAT"/>
    <property type="match status" value="1"/>
</dbReference>
<dbReference type="PANTHER" id="PTHR43649">
    <property type="entry name" value="ARABINOSE-BINDING PROTEIN-RELATED"/>
    <property type="match status" value="1"/>
</dbReference>
<dbReference type="InterPro" id="IPR006059">
    <property type="entry name" value="SBP"/>
</dbReference>
<protein>
    <submittedName>
        <fullName evidence="1">ABC-type glycerol-3-phosphate transport system substrate-binding protein</fullName>
    </submittedName>
</protein>
<evidence type="ECO:0000313" key="2">
    <source>
        <dbReference type="Proteomes" id="UP000614047"/>
    </source>
</evidence>
<sequence length="449" mass="48801">MAQNGLEAAIGRRRFLALAGAAGGAAALAGCGGGGGSSSGGGVTYWVPPNTELSLMQGFLGQIKTGYQQKHSGSKLDSVLVPWEEALTKYTAAFSGGNPPDVTYQIIPWMNKWRTTGALADFRSLDKGFTEKFVNGVNPDYVKAAEGTKGELLGLPYVGGYWVLVVNEAVWEKAGKPAPPKTYDEMIPFAQAMTFDKKGRKLGESGYDARNVEHYGMAWAPSPPIQDNYLWHYFWSFGSDYISADGKDIGFNNDAGRAALQHMKAMVDSGAATPPNLYTEDERWRAAVMAGKCGMAWSEGFTQEYAQKYPNLRIKVLAPPAGPGGAYVVGACGFLSVAAKSKNKTAALDLVKYLVDEKPLQDFNKLILAKPVRPQPSDYYDGLSDPRMTRFMNEAAPLSKFVKTTRILPYQPQEYLMGKVNDYLVGRQGLDAMIDEASKQIKQMAKAAK</sequence>
<name>A0A931DLF6_9ACTN</name>
<evidence type="ECO:0000313" key="1">
    <source>
        <dbReference type="EMBL" id="MBG6088793.1"/>
    </source>
</evidence>
<dbReference type="Gene3D" id="3.40.190.10">
    <property type="entry name" value="Periplasmic binding protein-like II"/>
    <property type="match status" value="1"/>
</dbReference>
<organism evidence="1 2">
    <name type="scientific">Actinomadura viridis</name>
    <dbReference type="NCBI Taxonomy" id="58110"/>
    <lineage>
        <taxon>Bacteria</taxon>
        <taxon>Bacillati</taxon>
        <taxon>Actinomycetota</taxon>
        <taxon>Actinomycetes</taxon>
        <taxon>Streptosporangiales</taxon>
        <taxon>Thermomonosporaceae</taxon>
        <taxon>Actinomadura</taxon>
    </lineage>
</organism>
<keyword evidence="2" id="KW-1185">Reference proteome</keyword>
<dbReference type="Pfam" id="PF13416">
    <property type="entry name" value="SBP_bac_8"/>
    <property type="match status" value="1"/>
</dbReference>
<dbReference type="PANTHER" id="PTHR43649:SF12">
    <property type="entry name" value="DIACETYLCHITOBIOSE BINDING PROTEIN DASA"/>
    <property type="match status" value="1"/>
</dbReference>
<dbReference type="SUPFAM" id="SSF53850">
    <property type="entry name" value="Periplasmic binding protein-like II"/>
    <property type="match status" value="1"/>
</dbReference>
<dbReference type="AlphaFoldDB" id="A0A931DLF6"/>
<proteinExistence type="predicted"/>
<dbReference type="InterPro" id="IPR006311">
    <property type="entry name" value="TAT_signal"/>
</dbReference>
<dbReference type="Proteomes" id="UP000614047">
    <property type="component" value="Unassembled WGS sequence"/>
</dbReference>
<dbReference type="EMBL" id="JADOUA010000001">
    <property type="protein sequence ID" value="MBG6088793.1"/>
    <property type="molecule type" value="Genomic_DNA"/>
</dbReference>
<dbReference type="RefSeq" id="WP_197011473.1">
    <property type="nucleotide sequence ID" value="NZ_BAABES010000005.1"/>
</dbReference>
<comment type="caution">
    <text evidence="1">The sequence shown here is derived from an EMBL/GenBank/DDBJ whole genome shotgun (WGS) entry which is preliminary data.</text>
</comment>
<reference evidence="1" key="1">
    <citation type="submission" date="2020-11" db="EMBL/GenBank/DDBJ databases">
        <title>Sequencing the genomes of 1000 actinobacteria strains.</title>
        <authorList>
            <person name="Klenk H.-P."/>
        </authorList>
    </citation>
    <scope>NUCLEOTIDE SEQUENCE</scope>
    <source>
        <strain evidence="1">DSM 43175</strain>
    </source>
</reference>
<accession>A0A931DLF6</accession>
<gene>
    <name evidence="1" type="ORF">IW256_002906</name>
</gene>
<dbReference type="InterPro" id="IPR050490">
    <property type="entry name" value="Bact_solute-bd_prot1"/>
</dbReference>